<dbReference type="GO" id="GO:0009401">
    <property type="term" value="P:phosphoenolpyruvate-dependent sugar phosphotransferase system"/>
    <property type="evidence" value="ECO:0007669"/>
    <property type="project" value="InterPro"/>
</dbReference>
<keyword evidence="2" id="KW-1133">Transmembrane helix</keyword>
<evidence type="ECO:0000259" key="3">
    <source>
        <dbReference type="PROSITE" id="PS51102"/>
    </source>
</evidence>
<comment type="caution">
    <text evidence="4">The sequence shown here is derived from an EMBL/GenBank/DDBJ whole genome shotgun (WGS) entry which is preliminary data.</text>
</comment>
<dbReference type="PANTHER" id="PTHR39427:SF1">
    <property type="entry name" value="PTS SYSTEM GLUCITOL_SORBITOL-SPECIFIC EIIB COMPONENT"/>
    <property type="match status" value="1"/>
</dbReference>
<name>A0AB36BBS0_CLOIN</name>
<feature type="transmembrane region" description="Helical" evidence="2">
    <location>
        <begin position="207"/>
        <end position="230"/>
    </location>
</feature>
<feature type="transmembrane region" description="Helical" evidence="2">
    <location>
        <begin position="181"/>
        <end position="201"/>
    </location>
</feature>
<evidence type="ECO:0000313" key="5">
    <source>
        <dbReference type="Proteomes" id="UP000604383"/>
    </source>
</evidence>
<dbReference type="RefSeq" id="WP_161129477.1">
    <property type="nucleotide sequence ID" value="NZ_WWTN01000048.1"/>
</dbReference>
<evidence type="ECO:0000313" key="4">
    <source>
        <dbReference type="EMBL" id="MZH57958.1"/>
    </source>
</evidence>
<accession>A0AB36BBS0</accession>
<dbReference type="InterPro" id="IPR011618">
    <property type="entry name" value="PTS_EIIBC_GUT_N"/>
</dbReference>
<dbReference type="GO" id="GO:0005886">
    <property type="term" value="C:plasma membrane"/>
    <property type="evidence" value="ECO:0007669"/>
    <property type="project" value="TreeGrafter"/>
</dbReference>
<feature type="transmembrane region" description="Helical" evidence="2">
    <location>
        <begin position="237"/>
        <end position="257"/>
    </location>
</feature>
<dbReference type="InterPro" id="IPR004702">
    <property type="entry name" value="PTS_sorb_EIIBC"/>
</dbReference>
<dbReference type="PROSITE" id="PS51102">
    <property type="entry name" value="PTS_EIIB_TYPE_5"/>
    <property type="match status" value="1"/>
</dbReference>
<dbReference type="PANTHER" id="PTHR39427">
    <property type="match status" value="1"/>
</dbReference>
<evidence type="ECO:0000256" key="2">
    <source>
        <dbReference type="SAM" id="Phobius"/>
    </source>
</evidence>
<dbReference type="Proteomes" id="UP000604383">
    <property type="component" value="Unassembled WGS sequence"/>
</dbReference>
<keyword evidence="2" id="KW-0472">Membrane</keyword>
<dbReference type="Pfam" id="PF07663">
    <property type="entry name" value="EIIBC-GUT_C"/>
    <property type="match status" value="1"/>
</dbReference>
<feature type="transmembrane region" description="Helical" evidence="2">
    <location>
        <begin position="298"/>
        <end position="317"/>
    </location>
</feature>
<feature type="modified residue" description="Phosphocysteine; by EIIA" evidence="1">
    <location>
        <position position="74"/>
    </location>
</feature>
<dbReference type="EMBL" id="WWTN01000048">
    <property type="protein sequence ID" value="MZH57958.1"/>
    <property type="molecule type" value="Genomic_DNA"/>
</dbReference>
<keyword evidence="2" id="KW-0812">Transmembrane</keyword>
<dbReference type="AlphaFoldDB" id="A0AB36BBS0"/>
<gene>
    <name evidence="4" type="ORF">GT664_19895</name>
</gene>
<reference evidence="4" key="1">
    <citation type="journal article" date="2019" name="Nat. Med.">
        <title>A library of human gut bacterial isolates paired with longitudinal multiomics data enables mechanistic microbiome research.</title>
        <authorList>
            <person name="Poyet M."/>
            <person name="Groussin M."/>
            <person name="Gibbons S.M."/>
            <person name="Avila-Pacheco J."/>
            <person name="Jiang X."/>
            <person name="Kearney S.M."/>
            <person name="Perrotta A.R."/>
            <person name="Berdy B."/>
            <person name="Zhao S."/>
            <person name="Lieberman T.D."/>
            <person name="Swanson P.K."/>
            <person name="Smith M."/>
            <person name="Roesemann S."/>
            <person name="Alexander J.E."/>
            <person name="Rich S.A."/>
            <person name="Livny J."/>
            <person name="Vlamakis H."/>
            <person name="Clish C."/>
            <person name="Bullock K."/>
            <person name="Deik A."/>
            <person name="Scott J."/>
            <person name="Pierce K.A."/>
            <person name="Xavier R.J."/>
            <person name="Alm E.J."/>
        </authorList>
    </citation>
    <scope>NUCLEOTIDE SEQUENCE</scope>
    <source>
        <strain evidence="4">BIOML-A12</strain>
    </source>
</reference>
<dbReference type="InterPro" id="IPR011638">
    <property type="entry name" value="PTS_EIIBC_GUT_C"/>
</dbReference>
<evidence type="ECO:0000256" key="1">
    <source>
        <dbReference type="PROSITE-ProRule" id="PRU00425"/>
    </source>
</evidence>
<sequence>MKQQQAVRVTKGSAGWGGPLLLQADKRKHVILCVSGGGIHPIAQRLAEACQCDVIDGFAASCPDEEILAAVIDCGGTARCGIYPKKGIPTINVLPTGQSGPLARFMKEDNYVSDVGEANIEILNKDTAPTTDPMQEPESKISAQPASHKNALLRVGMGMSRVVSTCYAAGKETIEMVLRNILPFMAFTATLLGMIQVSGLGNFIANSIAPLCATLPGMLLISLICSLPVVSPILGPGAVIAQVVGALLGTQIALGNIPAQYALPALFAINAQAGCDFIPVGLSLCQAKAETVEAGVPAVLYSRMISGPLAVFIAYFFSIGMY</sequence>
<protein>
    <submittedName>
        <fullName evidence="4">PTS sorbitol transporter subunit IIB</fullName>
    </submittedName>
</protein>
<organism evidence="4 5">
    <name type="scientific">Clostridium innocuum</name>
    <dbReference type="NCBI Taxonomy" id="1522"/>
    <lineage>
        <taxon>Bacteria</taxon>
        <taxon>Bacillati</taxon>
        <taxon>Bacillota</taxon>
        <taxon>Clostridia</taxon>
        <taxon>Eubacteriales</taxon>
        <taxon>Clostridiaceae</taxon>
        <taxon>Clostridium</taxon>
    </lineage>
</organism>
<feature type="domain" description="PTS EIIB type-5" evidence="3">
    <location>
        <begin position="3"/>
        <end position="182"/>
    </location>
</feature>
<dbReference type="Pfam" id="PF03612">
    <property type="entry name" value="EIIBC-GUT_N"/>
    <property type="match status" value="1"/>
</dbReference>
<proteinExistence type="predicted"/>
<dbReference type="GO" id="GO:0008982">
    <property type="term" value="F:protein-N(PI)-phosphohistidine-sugar phosphotransferase activity"/>
    <property type="evidence" value="ECO:0007669"/>
    <property type="project" value="InterPro"/>
</dbReference>